<keyword evidence="2" id="KW-1185">Reference proteome</keyword>
<dbReference type="EMBL" id="JAMQON010000001">
    <property type="protein sequence ID" value="MDS0257823.1"/>
    <property type="molecule type" value="Genomic_DNA"/>
</dbReference>
<organism evidence="1 2">
    <name type="scientific">Haloarcula saliterrae</name>
    <dbReference type="NCBI Taxonomy" id="2950534"/>
    <lineage>
        <taxon>Archaea</taxon>
        <taxon>Methanobacteriati</taxon>
        <taxon>Methanobacteriota</taxon>
        <taxon>Stenosarchaea group</taxon>
        <taxon>Halobacteria</taxon>
        <taxon>Halobacteriales</taxon>
        <taxon>Haloarculaceae</taxon>
        <taxon>Haloarcula</taxon>
    </lineage>
</organism>
<accession>A0ABU2F7A9</accession>
<gene>
    <name evidence="1" type="ORF">NDI56_00210</name>
</gene>
<name>A0ABU2F7A9_9EURY</name>
<proteinExistence type="predicted"/>
<protein>
    <submittedName>
        <fullName evidence="1">Uncharacterized protein</fullName>
    </submittedName>
</protein>
<reference evidence="1 2" key="1">
    <citation type="submission" date="2022-06" db="EMBL/GenBank/DDBJ databases">
        <title>Haloarcula sp. a new haloarchaeum isolate from saline soil.</title>
        <authorList>
            <person name="Strakova D."/>
            <person name="Galisteo C."/>
            <person name="Sanchez-Porro C."/>
            <person name="Ventosa A."/>
        </authorList>
    </citation>
    <scope>NUCLEOTIDE SEQUENCE [LARGE SCALE GENOMIC DNA]</scope>
    <source>
        <strain evidence="1 2">S1CR25-12</strain>
    </source>
</reference>
<evidence type="ECO:0000313" key="1">
    <source>
        <dbReference type="EMBL" id="MDS0257823.1"/>
    </source>
</evidence>
<dbReference type="RefSeq" id="WP_310917384.1">
    <property type="nucleotide sequence ID" value="NZ_JAMQON010000001.1"/>
</dbReference>
<dbReference type="Proteomes" id="UP001259659">
    <property type="component" value="Unassembled WGS sequence"/>
</dbReference>
<comment type="caution">
    <text evidence="1">The sequence shown here is derived from an EMBL/GenBank/DDBJ whole genome shotgun (WGS) entry which is preliminary data.</text>
</comment>
<sequence>MVEHDGTQYGEGGPTDWWQRTEVEIEECSGLTVAHLPETDDAWISGWVEVPR</sequence>
<evidence type="ECO:0000313" key="2">
    <source>
        <dbReference type="Proteomes" id="UP001259659"/>
    </source>
</evidence>